<dbReference type="AlphaFoldDB" id="A0AAE3SGY5"/>
<keyword evidence="3 6" id="KW-0378">Hydrolase</keyword>
<comment type="similarity">
    <text evidence="6">Belongs to the peptidase M3B family.</text>
</comment>
<comment type="caution">
    <text evidence="10">The sequence shown here is derived from an EMBL/GenBank/DDBJ whole genome shotgun (WGS) entry which is preliminary data.</text>
</comment>
<comment type="function">
    <text evidence="6">Has oligopeptidase activity and degrades a variety of small bioactive peptides.</text>
</comment>
<proteinExistence type="inferred from homology"/>
<protein>
    <recommendedName>
        <fullName evidence="6">Oligopeptidase F</fullName>
        <ecNumber evidence="6">3.4.24.-</ecNumber>
    </recommendedName>
</protein>
<dbReference type="GO" id="GO:0046872">
    <property type="term" value="F:metal ion binding"/>
    <property type="evidence" value="ECO:0007669"/>
    <property type="project" value="UniProtKB-UniRule"/>
</dbReference>
<evidence type="ECO:0000256" key="3">
    <source>
        <dbReference type="ARBA" id="ARBA00022801"/>
    </source>
</evidence>
<feature type="signal peptide" evidence="7">
    <location>
        <begin position="1"/>
        <end position="24"/>
    </location>
</feature>
<dbReference type="Gene3D" id="1.20.140.70">
    <property type="entry name" value="Oligopeptidase f, N-terminal domain"/>
    <property type="match status" value="1"/>
</dbReference>
<dbReference type="Proteomes" id="UP001209229">
    <property type="component" value="Unassembled WGS sequence"/>
</dbReference>
<dbReference type="InterPro" id="IPR013647">
    <property type="entry name" value="OligopepF_N_dom"/>
</dbReference>
<evidence type="ECO:0000259" key="8">
    <source>
        <dbReference type="Pfam" id="PF01432"/>
    </source>
</evidence>
<evidence type="ECO:0000313" key="10">
    <source>
        <dbReference type="EMBL" id="MCW3788791.1"/>
    </source>
</evidence>
<feature type="domain" description="Oligopeptidase F N-terminal" evidence="9">
    <location>
        <begin position="135"/>
        <end position="202"/>
    </location>
</feature>
<keyword evidence="11" id="KW-1185">Reference proteome</keyword>
<dbReference type="GO" id="GO:0006518">
    <property type="term" value="P:peptide metabolic process"/>
    <property type="evidence" value="ECO:0007669"/>
    <property type="project" value="TreeGrafter"/>
</dbReference>
<evidence type="ECO:0000256" key="7">
    <source>
        <dbReference type="SAM" id="SignalP"/>
    </source>
</evidence>
<dbReference type="Gene3D" id="1.10.287.830">
    <property type="entry name" value="putative peptidase helix hairpin domain like"/>
    <property type="match status" value="1"/>
</dbReference>
<dbReference type="Gene3D" id="1.10.1370.20">
    <property type="entry name" value="Oligoendopeptidase f, C-terminal domain"/>
    <property type="match status" value="1"/>
</dbReference>
<dbReference type="InterPro" id="IPR042088">
    <property type="entry name" value="OligoPept_F_C"/>
</dbReference>
<dbReference type="GO" id="GO:0004222">
    <property type="term" value="F:metalloendopeptidase activity"/>
    <property type="evidence" value="ECO:0007669"/>
    <property type="project" value="UniProtKB-UniRule"/>
</dbReference>
<dbReference type="Pfam" id="PF01432">
    <property type="entry name" value="Peptidase_M3"/>
    <property type="match status" value="1"/>
</dbReference>
<dbReference type="InterPro" id="IPR045090">
    <property type="entry name" value="Pept_M3A_M3B"/>
</dbReference>
<feature type="domain" description="Peptidase M3A/M3B catalytic" evidence="8">
    <location>
        <begin position="228"/>
        <end position="608"/>
    </location>
</feature>
<sequence length="626" mass="71387">MNKPFHFLFGIAMLLCLITPSLKAQKERSEIAEKDTWNVYDLYESNEAWSAAKDKLIEKAAALENYKGKLGSSAKTLLEFLTLSGDINKEGSRLYIYTSLKSDVDLRNQENQSLKKEIRQAFITLGQKMAFVSPELAAIPEETMKKFINEEEGLKIYELQLMDTYRMKKHTLSEPEELLMAKASMTSGTASSVYGVLSDAEMIWPKATLSDGTEIEVNKINYSKYRVSPNVKDREIVFDAFWNHYKKFEGTFGELLSGQVKNHIFRAEARHYESTLEAALKGNNIPVEVYHSLVENVNKNLPTFHRYLALKKRMMGLDTLKYSDLYAPAVKGVELKYTYEEGQKLILDALKPLGKEYTSTVEKAFSNRWIDVYPTKGKRSGAYSNGSAYDVHPYILLNYNGDYDAVTTTAHELGHTMHSYFSNTRQPYATADYPIFLAEVASTFNEALLADYMEKKLKDDDVRLSLLMTMLDGFKGTLFRQTQFAEFELRMHEAAEAGQPLTGQALSKLYYDITSKYYGNDEGVCVVPQYIEMEWAFIPHFYYDYYVYQYSTSFVASQALAAEVIKGDKEATKKYMDFISSGSSDWAINTLKKAGVDMMSSEPFDSTIANMNKIMDEIEKILDKKK</sequence>
<dbReference type="PANTHER" id="PTHR11804:SF84">
    <property type="entry name" value="SACCHAROLYSIN"/>
    <property type="match status" value="1"/>
</dbReference>
<dbReference type="Pfam" id="PF08439">
    <property type="entry name" value="Peptidase_M3_N"/>
    <property type="match status" value="1"/>
</dbReference>
<name>A0AAE3SGY5_9BACT</name>
<comment type="cofactor">
    <cofactor evidence="6">
        <name>Zn(2+)</name>
        <dbReference type="ChEBI" id="CHEBI:29105"/>
    </cofactor>
    <text evidence="6">Binds 1 zinc ion.</text>
</comment>
<dbReference type="SUPFAM" id="SSF55486">
    <property type="entry name" value="Metalloproteases ('zincins'), catalytic domain"/>
    <property type="match status" value="1"/>
</dbReference>
<evidence type="ECO:0000256" key="5">
    <source>
        <dbReference type="ARBA" id="ARBA00023049"/>
    </source>
</evidence>
<dbReference type="GO" id="GO:0006508">
    <property type="term" value="P:proteolysis"/>
    <property type="evidence" value="ECO:0007669"/>
    <property type="project" value="UniProtKB-KW"/>
</dbReference>
<keyword evidence="1 6" id="KW-0645">Protease</keyword>
<keyword evidence="7" id="KW-0732">Signal</keyword>
<evidence type="ECO:0000256" key="4">
    <source>
        <dbReference type="ARBA" id="ARBA00022833"/>
    </source>
</evidence>
<gene>
    <name evidence="10" type="primary">pepF</name>
    <name evidence="10" type="ORF">OM075_20135</name>
</gene>
<feature type="chain" id="PRO_5041951404" description="Oligopeptidase F" evidence="7">
    <location>
        <begin position="25"/>
        <end position="626"/>
    </location>
</feature>
<reference evidence="10" key="1">
    <citation type="submission" date="2022-10" db="EMBL/GenBank/DDBJ databases">
        <authorList>
            <person name="Yu W.X."/>
        </authorList>
    </citation>
    <scope>NUCLEOTIDE SEQUENCE</scope>
    <source>
        <strain evidence="10">AAT</strain>
    </source>
</reference>
<keyword evidence="5 6" id="KW-0482">Metalloprotease</keyword>
<keyword evidence="4 6" id="KW-0862">Zinc</keyword>
<evidence type="ECO:0000256" key="1">
    <source>
        <dbReference type="ARBA" id="ARBA00022670"/>
    </source>
</evidence>
<dbReference type="NCBIfam" id="TIGR00181">
    <property type="entry name" value="pepF"/>
    <property type="match status" value="1"/>
</dbReference>
<dbReference type="InterPro" id="IPR004438">
    <property type="entry name" value="Peptidase_M3B"/>
</dbReference>
<keyword evidence="2 6" id="KW-0479">Metal-binding</keyword>
<evidence type="ECO:0000256" key="2">
    <source>
        <dbReference type="ARBA" id="ARBA00022723"/>
    </source>
</evidence>
<accession>A0AAE3SGY5</accession>
<dbReference type="EMBL" id="JAPDPJ010000065">
    <property type="protein sequence ID" value="MCW3788791.1"/>
    <property type="molecule type" value="Genomic_DNA"/>
</dbReference>
<evidence type="ECO:0000313" key="11">
    <source>
        <dbReference type="Proteomes" id="UP001209229"/>
    </source>
</evidence>
<evidence type="ECO:0000259" key="9">
    <source>
        <dbReference type="Pfam" id="PF08439"/>
    </source>
</evidence>
<evidence type="ECO:0000256" key="6">
    <source>
        <dbReference type="RuleBase" id="RU368091"/>
    </source>
</evidence>
<organism evidence="10 11">
    <name type="scientific">Plebeiibacterium sediminum</name>
    <dbReference type="NCBI Taxonomy" id="2992112"/>
    <lineage>
        <taxon>Bacteria</taxon>
        <taxon>Pseudomonadati</taxon>
        <taxon>Bacteroidota</taxon>
        <taxon>Bacteroidia</taxon>
        <taxon>Marinilabiliales</taxon>
        <taxon>Marinilabiliaceae</taxon>
        <taxon>Plebeiibacterium</taxon>
    </lineage>
</organism>
<dbReference type="CDD" id="cd09608">
    <property type="entry name" value="M3B_PepF"/>
    <property type="match status" value="1"/>
</dbReference>
<dbReference type="EC" id="3.4.24.-" evidence="6"/>
<dbReference type="PANTHER" id="PTHR11804">
    <property type="entry name" value="PROTEASE M3 THIMET OLIGOPEPTIDASE-RELATED"/>
    <property type="match status" value="1"/>
</dbReference>
<dbReference type="RefSeq" id="WP_301192347.1">
    <property type="nucleotide sequence ID" value="NZ_JAPDPJ010000065.1"/>
</dbReference>
<dbReference type="InterPro" id="IPR001567">
    <property type="entry name" value="Pept_M3A_M3B_dom"/>
</dbReference>